<keyword evidence="8" id="KW-0411">Iron-sulfur</keyword>
<feature type="domain" description="Aminotransferase class V" evidence="9">
    <location>
        <begin position="3"/>
        <end position="363"/>
    </location>
</feature>
<proteinExistence type="inferred from homology"/>
<dbReference type="Gene3D" id="3.90.1150.10">
    <property type="entry name" value="Aspartate Aminotransferase, domain 1"/>
    <property type="match status" value="1"/>
</dbReference>
<keyword evidence="7" id="KW-0408">Iron</keyword>
<dbReference type="EC" id="2.8.1.7" evidence="3"/>
<dbReference type="GO" id="GO:0046872">
    <property type="term" value="F:metal ion binding"/>
    <property type="evidence" value="ECO:0007669"/>
    <property type="project" value="UniProtKB-KW"/>
</dbReference>
<dbReference type="PANTHER" id="PTHR11601:SF34">
    <property type="entry name" value="CYSTEINE DESULFURASE"/>
    <property type="match status" value="1"/>
</dbReference>
<evidence type="ECO:0000256" key="1">
    <source>
        <dbReference type="ARBA" id="ARBA00001933"/>
    </source>
</evidence>
<dbReference type="AlphaFoldDB" id="A0A6J6UP41"/>
<gene>
    <name evidence="10" type="ORF">UFOPK2872_00492</name>
</gene>
<organism evidence="10">
    <name type="scientific">freshwater metagenome</name>
    <dbReference type="NCBI Taxonomy" id="449393"/>
    <lineage>
        <taxon>unclassified sequences</taxon>
        <taxon>metagenomes</taxon>
        <taxon>ecological metagenomes</taxon>
    </lineage>
</organism>
<dbReference type="PROSITE" id="PS00595">
    <property type="entry name" value="AA_TRANSFER_CLASS_5"/>
    <property type="match status" value="1"/>
</dbReference>
<dbReference type="SUPFAM" id="SSF53383">
    <property type="entry name" value="PLP-dependent transferases"/>
    <property type="match status" value="1"/>
</dbReference>
<dbReference type="PIRSF" id="PIRSF005572">
    <property type="entry name" value="NifS"/>
    <property type="match status" value="1"/>
</dbReference>
<reference evidence="10" key="1">
    <citation type="submission" date="2020-05" db="EMBL/GenBank/DDBJ databases">
        <authorList>
            <person name="Chiriac C."/>
            <person name="Salcher M."/>
            <person name="Ghai R."/>
            <person name="Kavagutti S V."/>
        </authorList>
    </citation>
    <scope>NUCLEOTIDE SEQUENCE</scope>
</reference>
<keyword evidence="5" id="KW-0479">Metal-binding</keyword>
<dbReference type="GO" id="GO:0051536">
    <property type="term" value="F:iron-sulfur cluster binding"/>
    <property type="evidence" value="ECO:0007669"/>
    <property type="project" value="UniProtKB-KW"/>
</dbReference>
<evidence type="ECO:0000256" key="7">
    <source>
        <dbReference type="ARBA" id="ARBA00023004"/>
    </source>
</evidence>
<dbReference type="InterPro" id="IPR015424">
    <property type="entry name" value="PyrdxlP-dep_Trfase"/>
</dbReference>
<evidence type="ECO:0000256" key="8">
    <source>
        <dbReference type="ARBA" id="ARBA00023014"/>
    </source>
</evidence>
<dbReference type="EMBL" id="CAEZZM010000041">
    <property type="protein sequence ID" value="CAB4760945.1"/>
    <property type="molecule type" value="Genomic_DNA"/>
</dbReference>
<dbReference type="InterPro" id="IPR000192">
    <property type="entry name" value="Aminotrans_V_dom"/>
</dbReference>
<comment type="cofactor">
    <cofactor evidence="1">
        <name>pyridoxal 5'-phosphate</name>
        <dbReference type="ChEBI" id="CHEBI:597326"/>
    </cofactor>
</comment>
<dbReference type="InterPro" id="IPR015421">
    <property type="entry name" value="PyrdxlP-dep_Trfase_major"/>
</dbReference>
<evidence type="ECO:0000256" key="3">
    <source>
        <dbReference type="ARBA" id="ARBA00012239"/>
    </source>
</evidence>
<evidence type="ECO:0000256" key="6">
    <source>
        <dbReference type="ARBA" id="ARBA00022898"/>
    </source>
</evidence>
<name>A0A6J6UP41_9ZZZZ</name>
<evidence type="ECO:0000256" key="4">
    <source>
        <dbReference type="ARBA" id="ARBA00022679"/>
    </source>
</evidence>
<accession>A0A6J6UP41</accession>
<sequence length="377" mass="40107">MVTYLDHAASTPMRHEAIEAMAPFLDNLYANPSGSHRFAREARKALDEARDVVAQTLGCLPGEVVFNSGGTEGDNAAILGAVRRLGGVAVCPAAEHHAVLHCVEHVGGVVVRVDNVGSVDLLDLQRVLEEATEDKPVTVVSVMAVNNEVGTITPMRDVARIVRKYAPNAILHTDAVQAACWIDMREITPLVDVLTLSSHKFGGPKGVGVMVLKTGKHLEPLILGGGQERDRRSGTHNVAGIIATAKALEVTDSTRVSECERVSVMRDRLVDEIRAALDGVLETVPRQHRVPGAAHLCFSGVENEALLFLLDQVDVCASAASACASGAMEPSHVLEAMGVERSWSNGALRLSLGHTTTNADIDKAVSAIVSAVNQLRR</sequence>
<dbReference type="InterPro" id="IPR020578">
    <property type="entry name" value="Aminotrans_V_PyrdxlP_BS"/>
</dbReference>
<evidence type="ECO:0000256" key="5">
    <source>
        <dbReference type="ARBA" id="ARBA00022723"/>
    </source>
</evidence>
<dbReference type="Pfam" id="PF00266">
    <property type="entry name" value="Aminotran_5"/>
    <property type="match status" value="1"/>
</dbReference>
<dbReference type="GO" id="GO:0031071">
    <property type="term" value="F:cysteine desulfurase activity"/>
    <property type="evidence" value="ECO:0007669"/>
    <property type="project" value="UniProtKB-EC"/>
</dbReference>
<dbReference type="PANTHER" id="PTHR11601">
    <property type="entry name" value="CYSTEINE DESULFURYLASE FAMILY MEMBER"/>
    <property type="match status" value="1"/>
</dbReference>
<protein>
    <recommendedName>
        <fullName evidence="3">cysteine desulfurase</fullName>
        <ecNumber evidence="3">2.8.1.7</ecNumber>
    </recommendedName>
</protein>
<dbReference type="InterPro" id="IPR016454">
    <property type="entry name" value="Cysteine_dSase"/>
</dbReference>
<keyword evidence="4" id="KW-0808">Transferase</keyword>
<dbReference type="InterPro" id="IPR015422">
    <property type="entry name" value="PyrdxlP-dep_Trfase_small"/>
</dbReference>
<keyword evidence="6" id="KW-0663">Pyridoxal phosphate</keyword>
<comment type="similarity">
    <text evidence="2">Belongs to the class-V pyridoxal-phosphate-dependent aminotransferase family. NifS/IscS subfamily.</text>
</comment>
<evidence type="ECO:0000259" key="9">
    <source>
        <dbReference type="Pfam" id="PF00266"/>
    </source>
</evidence>
<dbReference type="Gene3D" id="3.40.640.10">
    <property type="entry name" value="Type I PLP-dependent aspartate aminotransferase-like (Major domain)"/>
    <property type="match status" value="1"/>
</dbReference>
<dbReference type="Gene3D" id="1.10.260.50">
    <property type="match status" value="1"/>
</dbReference>
<evidence type="ECO:0000313" key="10">
    <source>
        <dbReference type="EMBL" id="CAB4760945.1"/>
    </source>
</evidence>
<evidence type="ECO:0000256" key="2">
    <source>
        <dbReference type="ARBA" id="ARBA00006490"/>
    </source>
</evidence>